<dbReference type="EnsemblPlants" id="MELO3C031021.2.1">
    <property type="protein sequence ID" value="MELO3C031021.2.1"/>
    <property type="gene ID" value="MELO3C031021.2"/>
</dbReference>
<accession>A0A9I9EAD2</accession>
<dbReference type="Gramene" id="MELO3C031021.2.1">
    <property type="protein sequence ID" value="MELO3C031021.2.1"/>
    <property type="gene ID" value="MELO3C031021.2"/>
</dbReference>
<name>A0A9I9EAD2_CUCME</name>
<organism evidence="1">
    <name type="scientific">Cucumis melo</name>
    <name type="common">Muskmelon</name>
    <dbReference type="NCBI Taxonomy" id="3656"/>
    <lineage>
        <taxon>Eukaryota</taxon>
        <taxon>Viridiplantae</taxon>
        <taxon>Streptophyta</taxon>
        <taxon>Embryophyta</taxon>
        <taxon>Tracheophyta</taxon>
        <taxon>Spermatophyta</taxon>
        <taxon>Magnoliopsida</taxon>
        <taxon>eudicotyledons</taxon>
        <taxon>Gunneridae</taxon>
        <taxon>Pentapetalae</taxon>
        <taxon>rosids</taxon>
        <taxon>fabids</taxon>
        <taxon>Cucurbitales</taxon>
        <taxon>Cucurbitaceae</taxon>
        <taxon>Benincaseae</taxon>
        <taxon>Cucumis</taxon>
    </lineage>
</organism>
<sequence length="196" mass="22208">MPLEFLGRGGTSIRVFGSSSLQISDEIEASEFTIVEERNFLEKLSSSDAGNTLQKWQQFEGNDVLNTLRWRWLLFLATAWIEREFELKLDQKSTYGIRLKSRMVAAHLAHCGALTLGETLSLQDLPIGLKRKKKKKSLELNALVLWWSYSTSGCGCLWEAMPSSISYFNKRGIFVSSKGKIVALREKIVDIEEGLK</sequence>
<dbReference type="AlphaFoldDB" id="A0A9I9EAD2"/>
<proteinExistence type="predicted"/>
<reference evidence="1" key="1">
    <citation type="submission" date="2023-03" db="UniProtKB">
        <authorList>
            <consortium name="EnsemblPlants"/>
        </authorList>
    </citation>
    <scope>IDENTIFICATION</scope>
</reference>
<protein>
    <submittedName>
        <fullName evidence="1">Uncharacterized protein</fullName>
    </submittedName>
</protein>
<evidence type="ECO:0000313" key="1">
    <source>
        <dbReference type="EnsemblPlants" id="MELO3C031021.2.1"/>
    </source>
</evidence>